<dbReference type="KEGG" id="mcd:MCRO_0250"/>
<evidence type="ECO:0000313" key="2">
    <source>
        <dbReference type="EMBL" id="ADE19853.1"/>
    </source>
</evidence>
<dbReference type="AlphaFoldDB" id="D5E559"/>
<protein>
    <submittedName>
        <fullName evidence="2">Uncharacterized protein</fullName>
    </submittedName>
</protein>
<evidence type="ECO:0000313" key="3">
    <source>
        <dbReference type="Proteomes" id="UP000001845"/>
    </source>
</evidence>
<dbReference type="Gene3D" id="3.40.630.30">
    <property type="match status" value="1"/>
</dbReference>
<proteinExistence type="predicted"/>
<keyword evidence="1" id="KW-1133">Transmembrane helix</keyword>
<feature type="transmembrane region" description="Helical" evidence="1">
    <location>
        <begin position="511"/>
        <end position="533"/>
    </location>
</feature>
<dbReference type="HOGENOM" id="CLU_469146_0_0_14"/>
<reference key="2">
    <citation type="submission" date="2010-03" db="EMBL/GenBank/DDBJ databases">
        <authorList>
            <person name="Ma Z."/>
            <person name="Wang X."/>
            <person name="Liu H."/>
        </authorList>
    </citation>
    <scope>NUCLEOTIDE SEQUENCE</scope>
    <source>
        <strain>MP145</strain>
    </source>
</reference>
<dbReference type="SUPFAM" id="SSF55729">
    <property type="entry name" value="Acyl-CoA N-acyltransferases (Nat)"/>
    <property type="match status" value="1"/>
</dbReference>
<sequence>MLKLIFSNELENDDFIHDVLKLNKQLKLTSDDVNNRKISFLLLFDKKKIIGFTSFIFINDRYDFKEIEKLEKNIVDYLKSKSILITNTFLLEEFRNGGLADLMFSKLYNTFCGQGIKSFRVQSDFDEEINFYKSKNFIKSETNKNLLELINIKVKEQRKLVNDSYFLIPFRFIGYNIEFPNRKYKQDEMIIKTLIDDLDYKSKYECDAKYSEKIERIILDSVDLMVFTNDYPPIRENTKNGILTVTNEVQENIIQTIPLNVVISFSESTKLGSIFLILKNNDADISRILHQFSSGMFYIKHGVNIFTSDFYFEKNYKIKFLGPAKSLLCFGKKPDEKIVKNLLAAENAESDVGSYNILSPMIKQNLTENIAQYDFYEAYISRRSFILCFDYFSEIDFLANIDTENYTLFILEQLMFKEASLLNTILLIHEGMINSKKKNKLIAIEKMNKEFGKTLLYQSNVFRYSVVQYLADLISEKFEHKKLEELSKGSQQYIEHLVQIQSARSSKKSALILNVFATLLSIAKTATIGYNFWQYFNKTISLKDLIISVSSLVTFLLVLIIIVILLNKKVFNTENKNLFKK</sequence>
<dbReference type="RefSeq" id="WP_013054629.1">
    <property type="nucleotide sequence ID" value="NC_014014.1"/>
</dbReference>
<feature type="transmembrane region" description="Helical" evidence="1">
    <location>
        <begin position="545"/>
        <end position="566"/>
    </location>
</feature>
<dbReference type="EMBL" id="CP001991">
    <property type="protein sequence ID" value="ADE19853.1"/>
    <property type="molecule type" value="Genomic_DNA"/>
</dbReference>
<keyword evidence="3" id="KW-1185">Reference proteome</keyword>
<reference evidence="2 3" key="3">
    <citation type="journal article" date="2011" name="J. Bacteriol.">
        <title>Genome sequences of Mycoplasma alligatoris A21JP2T and Mycoplasma crocodyli MP145T.</title>
        <authorList>
            <person name="Brown D.R."/>
            <person name="Farmerie W.G."/>
            <person name="May M."/>
            <person name="Benders G.A."/>
            <person name="Durkin A.S."/>
            <person name="Hlavinka K."/>
            <person name="Hostetler J."/>
            <person name="Jackson J."/>
            <person name="Johnson J."/>
            <person name="Miller R.H."/>
            <person name="Paralanov V."/>
            <person name="Radune D."/>
            <person name="Szczypinski B."/>
            <person name="Glass J.I."/>
        </authorList>
    </citation>
    <scope>NUCLEOTIDE SEQUENCE [LARGE SCALE GENOMIC DNA]</scope>
    <source>
        <strain evidence="3">ATCC 51981 / MP145</strain>
    </source>
</reference>
<keyword evidence="1" id="KW-0812">Transmembrane</keyword>
<organism evidence="2 3">
    <name type="scientific">Mycoplasma crocodyli (strain ATCC 51981 / MP145)</name>
    <dbReference type="NCBI Taxonomy" id="512564"/>
    <lineage>
        <taxon>Bacteria</taxon>
        <taxon>Bacillati</taxon>
        <taxon>Mycoplasmatota</taxon>
        <taxon>Mollicutes</taxon>
        <taxon>Mycoplasmataceae</taxon>
        <taxon>Mycoplasma</taxon>
    </lineage>
</organism>
<dbReference type="Proteomes" id="UP000001845">
    <property type="component" value="Chromosome"/>
</dbReference>
<dbReference type="STRING" id="512564.MCRO_0250"/>
<name>D5E559_MYCCM</name>
<dbReference type="InterPro" id="IPR016181">
    <property type="entry name" value="Acyl_CoA_acyltransferase"/>
</dbReference>
<evidence type="ECO:0000256" key="1">
    <source>
        <dbReference type="SAM" id="Phobius"/>
    </source>
</evidence>
<reference evidence="3" key="1">
    <citation type="submission" date="2010-03" db="EMBL/GenBank/DDBJ databases">
        <title>The complete genome of Mycoplasma crocodyli MP145.</title>
        <authorList>
            <person name="Glass J.I."/>
            <person name="Durkin A.S."/>
            <person name="Hostetler J."/>
            <person name="Jackson J."/>
            <person name="Johnson J."/>
            <person name="May M.A."/>
            <person name="Paralanov V."/>
            <person name="Radune D."/>
            <person name="Szczypinski B."/>
            <person name="Brown D.R."/>
        </authorList>
    </citation>
    <scope>NUCLEOTIDE SEQUENCE [LARGE SCALE GENOMIC DNA]</scope>
    <source>
        <strain evidence="3">ATCC 51981 / MP145</strain>
    </source>
</reference>
<keyword evidence="1" id="KW-0472">Membrane</keyword>
<gene>
    <name evidence="2" type="ordered locus">MCRO_0250</name>
</gene>
<accession>D5E559</accession>